<reference evidence="2" key="2">
    <citation type="submission" date="2022-11" db="EMBL/GenBank/DDBJ databases">
        <title>Prophages regulate Shewanella fidelis motility and biofilm formation: implications for gut colonization dynamics in Ciona robusta.</title>
        <authorList>
            <person name="Natarajan O."/>
            <person name="Gibboney S.L."/>
            <person name="Young M.N."/>
            <person name="Lim S.J."/>
            <person name="Pluta N."/>
            <person name="Atkinson C.G.F."/>
            <person name="Leigh B.A."/>
            <person name="Liberti A."/>
            <person name="Kees E."/>
            <person name="Breitbart M."/>
            <person name="Gralnick J."/>
            <person name="Dishaw L.J."/>
        </authorList>
    </citation>
    <scope>NUCLEOTIDE SEQUENCE</scope>
    <source>
        <strain evidence="2">3313</strain>
    </source>
</reference>
<dbReference type="EMBL" id="JAPMLD010000003">
    <property type="protein sequence ID" value="MDW4824141.1"/>
    <property type="molecule type" value="Genomic_DNA"/>
</dbReference>
<evidence type="ECO:0000313" key="4">
    <source>
        <dbReference type="Proteomes" id="UP001259340"/>
    </source>
</evidence>
<protein>
    <submittedName>
        <fullName evidence="2">Uncharacterized protein</fullName>
    </submittedName>
</protein>
<name>A0AAW8NJR3_9GAMM</name>
<dbReference type="EMBL" id="JAPMLE010000001">
    <property type="protein sequence ID" value="MDR8523000.1"/>
    <property type="molecule type" value="Genomic_DNA"/>
</dbReference>
<evidence type="ECO:0000313" key="5">
    <source>
        <dbReference type="Proteomes" id="UP001271263"/>
    </source>
</evidence>
<feature type="compositionally biased region" description="Basic residues" evidence="1">
    <location>
        <begin position="31"/>
        <end position="42"/>
    </location>
</feature>
<keyword evidence="5" id="KW-1185">Reference proteome</keyword>
<reference evidence="3 5" key="1">
    <citation type="journal article" date="2022" name="bioRxiv">
        <title>Prophages regulate Shewanella fidelis 3313 motility and biofilm formation: implications for gut colonization dynamics in Ciona robusta.</title>
        <authorList>
            <person name="Natarajan O."/>
            <person name="Gibboney S.L."/>
            <person name="Young M.N."/>
            <person name="Lim S.J."/>
            <person name="Pluta N."/>
            <person name="Atkinson C.G."/>
            <person name="Leigh B.A."/>
            <person name="Liberti A."/>
            <person name="Kees E.D."/>
            <person name="Breitbart M."/>
            <person name="Gralnick J.A."/>
            <person name="Dishaw L.J."/>
        </authorList>
    </citation>
    <scope>NUCLEOTIDE SEQUENCE [LARGE SCALE GENOMIC DNA]</scope>
    <source>
        <strain evidence="3 5">JG4066</strain>
    </source>
</reference>
<organism evidence="2 4">
    <name type="scientific">Shewanella fidelis</name>
    <dbReference type="NCBI Taxonomy" id="173509"/>
    <lineage>
        <taxon>Bacteria</taxon>
        <taxon>Pseudomonadati</taxon>
        <taxon>Pseudomonadota</taxon>
        <taxon>Gammaproteobacteria</taxon>
        <taxon>Alteromonadales</taxon>
        <taxon>Shewanellaceae</taxon>
        <taxon>Shewanella</taxon>
    </lineage>
</organism>
<proteinExistence type="predicted"/>
<evidence type="ECO:0000256" key="1">
    <source>
        <dbReference type="SAM" id="MobiDB-lite"/>
    </source>
</evidence>
<comment type="caution">
    <text evidence="2">The sequence shown here is derived from an EMBL/GenBank/DDBJ whole genome shotgun (WGS) entry which is preliminary data.</text>
</comment>
<evidence type="ECO:0000313" key="3">
    <source>
        <dbReference type="EMBL" id="MDW4824141.1"/>
    </source>
</evidence>
<dbReference type="RefSeq" id="WP_156925689.1">
    <property type="nucleotide sequence ID" value="NZ_JAPMLA010000003.1"/>
</dbReference>
<dbReference type="Proteomes" id="UP001271263">
    <property type="component" value="Unassembled WGS sequence"/>
</dbReference>
<evidence type="ECO:0000313" key="2">
    <source>
        <dbReference type="EMBL" id="MDR8523000.1"/>
    </source>
</evidence>
<dbReference type="AlphaFoldDB" id="A0AAW8NJR3"/>
<gene>
    <name evidence="2" type="ORF">OS133_04790</name>
    <name evidence="3" type="ORF">OS134_08750</name>
</gene>
<accession>A0AAW8NJR3</accession>
<feature type="region of interest" description="Disordered" evidence="1">
    <location>
        <begin position="25"/>
        <end position="58"/>
    </location>
</feature>
<dbReference type="Proteomes" id="UP001259340">
    <property type="component" value="Unassembled WGS sequence"/>
</dbReference>
<feature type="compositionally biased region" description="Low complexity" evidence="1">
    <location>
        <begin position="46"/>
        <end position="58"/>
    </location>
</feature>
<sequence>MRTNHNFDQQSQWDEDFGIDYEYEQKQERQKQRRQKQRQHSKRAAEAAYNNYNNEYIN</sequence>